<accession>A0A6P7TRX2</accession>
<proteinExistence type="predicted"/>
<dbReference type="AlphaFoldDB" id="A0A6P7TRX2"/>
<keyword evidence="1" id="KW-1185">Reference proteome</keyword>
<organism evidence="1 2">
    <name type="scientific">Octopus sinensis</name>
    <name type="common">East Asian common octopus</name>
    <dbReference type="NCBI Taxonomy" id="2607531"/>
    <lineage>
        <taxon>Eukaryota</taxon>
        <taxon>Metazoa</taxon>
        <taxon>Spiralia</taxon>
        <taxon>Lophotrochozoa</taxon>
        <taxon>Mollusca</taxon>
        <taxon>Cephalopoda</taxon>
        <taxon>Coleoidea</taxon>
        <taxon>Octopodiformes</taxon>
        <taxon>Octopoda</taxon>
        <taxon>Incirrata</taxon>
        <taxon>Octopodidae</taxon>
        <taxon>Octopus</taxon>
    </lineage>
</organism>
<name>A0A6P7TRX2_9MOLL</name>
<dbReference type="KEGG" id="osn:115224856"/>
<evidence type="ECO:0000313" key="2">
    <source>
        <dbReference type="RefSeq" id="XP_029651666.1"/>
    </source>
</evidence>
<sequence>MSLNSQTSKPLLLRYHNKLLARVTKSWHQLIIRKHQCSDNSLLVYRAQLSKYFTRWRRLHVVYDCERCIKGRKNRLALQQCLSGWKHVISRRQLASHFHRKSLLRRFIVWRRRAQQRIRKKVLLEAEMRRNVLHQKAFFDQWRWNVKRWKSARSEALINMEKLIKKNLMTGAFDTWRRALSNLLLARDYNSCHQMALVRQILTEWHSYTEKVLTKAVIRLQMSLQMDPWLCGGTDLQLLDSSDYESQDGLEALEEGQAEQLEDGASPRTFVKYNSSNSLQLETGSEQVICDLDSATRKQQLMRKLITILKNWPQSAVLLQWRQYTEISQYRRLQVELMKEQQRLQITSAHFKLWCHQHRLAKLAQRHRDMKLKSEIFSKWKLYQKQRKSKSLLLARASSFYFNHFPSQIFSLWLAKTKKKRYWNNVAAMLEHYTLREKQLQPIEQQLTDTVNKKSLGIVMKTWQQSFIVNKHYKQFYRNQLMSRYLHQWREWCKNRQDMKQRCDKFKKRRIQTLAIRTWIHLTKQRMVIEDKNHCRMHRLMVLVIGSWHQWADASHQQKIAASHLKKSHDYLMQREVFTAIKEEFQKSKKASRCYQRHLLEKATKYWHGQSRRQVDLKNRAYQLISHHKLYTVSRIFFVWNQRFVKRCEDRNNYMELVERKVVEIARYWRRKSQRTRGETLKSVLLKRKVRSCFAQWKKHFAALEELQQQLWIFASWKNRRIQFTILNQWKTALLNNTADRTYQNNWTAKIFNAWKKWNKDSLLRRRNLNDFEAVRQRRQMKASFSYWKTSWRNSQISRKWFCQHLKLRSFEVWWLYVSHRNQLRVQLNKLTCSVKRRYLYTSYIRWKDKTVSRTAERTQRQRHADMAKFHFTRRLCLQVFHVWHNEILVSQNIARRRFRLSYKYCQRWKYRVDLISTAIFWNEKQIYKRIWVNWRHTYLREICSMKIVQEFTKQRQIQIFHAWHQLCVCKNRRYDSFSSSILQQLSH</sequence>
<evidence type="ECO:0000313" key="1">
    <source>
        <dbReference type="Proteomes" id="UP000515154"/>
    </source>
</evidence>
<gene>
    <name evidence="2" type="primary">LOC115224856</name>
</gene>
<protein>
    <submittedName>
        <fullName evidence="2">Protein SFI1 homolog</fullName>
    </submittedName>
</protein>
<dbReference type="Proteomes" id="UP000515154">
    <property type="component" value="Linkage group LG26"/>
</dbReference>
<reference evidence="2" key="1">
    <citation type="submission" date="2025-08" db="UniProtKB">
        <authorList>
            <consortium name="RefSeq"/>
        </authorList>
    </citation>
    <scope>IDENTIFICATION</scope>
</reference>
<dbReference type="RefSeq" id="XP_029651666.1">
    <property type="nucleotide sequence ID" value="XM_029795806.2"/>
</dbReference>